<dbReference type="GO" id="GO:0005886">
    <property type="term" value="C:plasma membrane"/>
    <property type="evidence" value="ECO:0007669"/>
    <property type="project" value="UniProtKB-SubCell"/>
</dbReference>
<evidence type="ECO:0000256" key="10">
    <source>
        <dbReference type="ARBA" id="ARBA00022989"/>
    </source>
</evidence>
<evidence type="ECO:0000256" key="23">
    <source>
        <dbReference type="SAM" id="Phobius"/>
    </source>
</evidence>
<evidence type="ECO:0000256" key="19">
    <source>
        <dbReference type="ARBA" id="ARBA00044770"/>
    </source>
</evidence>
<dbReference type="RefSeq" id="WP_272734747.1">
    <property type="nucleotide sequence ID" value="NZ_CP116942.1"/>
</dbReference>
<dbReference type="Proteomes" id="UP001216390">
    <property type="component" value="Chromosome"/>
</dbReference>
<name>A0AAE9YA53_9ACTN</name>
<reference evidence="24" key="1">
    <citation type="submission" date="2023-01" db="EMBL/GenBank/DDBJ databases">
        <title>The diversity of Class Acidimicrobiia in South China Sea sediment environments and the proposal of Iamia marina sp. nov., a novel species of the genus Iamia.</title>
        <authorList>
            <person name="He Y."/>
            <person name="Tian X."/>
        </authorList>
    </citation>
    <scope>NUCLEOTIDE SEQUENCE</scope>
    <source>
        <strain evidence="24">DSM 19957</strain>
    </source>
</reference>
<dbReference type="GO" id="GO:0032153">
    <property type="term" value="C:cell division site"/>
    <property type="evidence" value="ECO:0007669"/>
    <property type="project" value="TreeGrafter"/>
</dbReference>
<evidence type="ECO:0000313" key="24">
    <source>
        <dbReference type="EMBL" id="WCO65222.1"/>
    </source>
</evidence>
<dbReference type="EMBL" id="CP116942">
    <property type="protein sequence ID" value="WCO65222.1"/>
    <property type="molecule type" value="Genomic_DNA"/>
</dbReference>
<feature type="compositionally biased region" description="Basic and acidic residues" evidence="22">
    <location>
        <begin position="9"/>
        <end position="19"/>
    </location>
</feature>
<evidence type="ECO:0000313" key="25">
    <source>
        <dbReference type="Proteomes" id="UP001216390"/>
    </source>
</evidence>
<dbReference type="GO" id="GO:0015648">
    <property type="term" value="F:lipid-linked peptidoglycan transporter activity"/>
    <property type="evidence" value="ECO:0007669"/>
    <property type="project" value="TreeGrafter"/>
</dbReference>
<evidence type="ECO:0000256" key="7">
    <source>
        <dbReference type="ARBA" id="ARBA00022692"/>
    </source>
</evidence>
<evidence type="ECO:0000256" key="17">
    <source>
        <dbReference type="ARBA" id="ARBA00041185"/>
    </source>
</evidence>
<evidence type="ECO:0000256" key="5">
    <source>
        <dbReference type="ARBA" id="ARBA00022676"/>
    </source>
</evidence>
<dbReference type="GO" id="GO:0008955">
    <property type="term" value="F:peptidoglycan glycosyltransferase activity"/>
    <property type="evidence" value="ECO:0007669"/>
    <property type="project" value="UniProtKB-EC"/>
</dbReference>
<evidence type="ECO:0000256" key="4">
    <source>
        <dbReference type="ARBA" id="ARBA00022618"/>
    </source>
</evidence>
<keyword evidence="6" id="KW-0808">Transferase</keyword>
<evidence type="ECO:0000256" key="6">
    <source>
        <dbReference type="ARBA" id="ARBA00022679"/>
    </source>
</evidence>
<keyword evidence="12" id="KW-0131">Cell cycle</keyword>
<dbReference type="Pfam" id="PF01098">
    <property type="entry name" value="FTSW_RODA_SPOVE"/>
    <property type="match status" value="1"/>
</dbReference>
<evidence type="ECO:0000256" key="20">
    <source>
        <dbReference type="ARBA" id="ARBA00049902"/>
    </source>
</evidence>
<feature type="transmembrane region" description="Helical" evidence="23">
    <location>
        <begin position="215"/>
        <end position="232"/>
    </location>
</feature>
<evidence type="ECO:0000256" key="12">
    <source>
        <dbReference type="ARBA" id="ARBA00023306"/>
    </source>
</evidence>
<dbReference type="KEGG" id="ima:PO878_12005"/>
<protein>
    <recommendedName>
        <fullName evidence="17">Probable peptidoglycan glycosyltransferase FtsW</fullName>
        <ecNumber evidence="19">2.4.99.28</ecNumber>
    </recommendedName>
    <alternativeName>
        <fullName evidence="18">Cell division protein FtsW</fullName>
    </alternativeName>
    <alternativeName>
        <fullName evidence="15">Cell wall polymerase</fullName>
    </alternativeName>
    <alternativeName>
        <fullName evidence="14">Peptidoglycan polymerase</fullName>
    </alternativeName>
</protein>
<keyword evidence="8" id="KW-0133">Cell shape</keyword>
<comment type="pathway">
    <text evidence="2">Cell wall biogenesis; peptidoglycan biosynthesis.</text>
</comment>
<dbReference type="GO" id="GO:0009252">
    <property type="term" value="P:peptidoglycan biosynthetic process"/>
    <property type="evidence" value="ECO:0007669"/>
    <property type="project" value="UniProtKB-KW"/>
</dbReference>
<proteinExistence type="inferred from homology"/>
<keyword evidence="7 23" id="KW-0812">Transmembrane</keyword>
<evidence type="ECO:0000256" key="16">
    <source>
        <dbReference type="ARBA" id="ARBA00038053"/>
    </source>
</evidence>
<dbReference type="GO" id="GO:0051301">
    <property type="term" value="P:cell division"/>
    <property type="evidence" value="ECO:0007669"/>
    <property type="project" value="UniProtKB-KW"/>
</dbReference>
<evidence type="ECO:0000256" key="18">
    <source>
        <dbReference type="ARBA" id="ARBA00041418"/>
    </source>
</evidence>
<feature type="transmembrane region" description="Helical" evidence="23">
    <location>
        <begin position="366"/>
        <end position="388"/>
    </location>
</feature>
<evidence type="ECO:0000256" key="21">
    <source>
        <dbReference type="ARBA" id="ARBA00049966"/>
    </source>
</evidence>
<evidence type="ECO:0000256" key="1">
    <source>
        <dbReference type="ARBA" id="ARBA00004651"/>
    </source>
</evidence>
<comment type="function">
    <text evidence="21">Peptidoglycan polymerase that is essential for cell division.</text>
</comment>
<feature type="transmembrane region" description="Helical" evidence="23">
    <location>
        <begin position="330"/>
        <end position="354"/>
    </location>
</feature>
<keyword evidence="4" id="KW-0132">Cell division</keyword>
<evidence type="ECO:0000256" key="9">
    <source>
        <dbReference type="ARBA" id="ARBA00022984"/>
    </source>
</evidence>
<evidence type="ECO:0000256" key="2">
    <source>
        <dbReference type="ARBA" id="ARBA00004752"/>
    </source>
</evidence>
<evidence type="ECO:0000256" key="15">
    <source>
        <dbReference type="ARBA" id="ARBA00033270"/>
    </source>
</evidence>
<feature type="region of interest" description="Disordered" evidence="22">
    <location>
        <begin position="1"/>
        <end position="31"/>
    </location>
</feature>
<dbReference type="AlphaFoldDB" id="A0AAE9YA53"/>
<feature type="transmembrane region" description="Helical" evidence="23">
    <location>
        <begin position="106"/>
        <end position="125"/>
    </location>
</feature>
<feature type="transmembrane region" description="Helical" evidence="23">
    <location>
        <begin position="193"/>
        <end position="210"/>
    </location>
</feature>
<keyword evidence="11 23" id="KW-0472">Membrane</keyword>
<evidence type="ECO:0000256" key="14">
    <source>
        <dbReference type="ARBA" id="ARBA00032370"/>
    </source>
</evidence>
<dbReference type="PANTHER" id="PTHR30474">
    <property type="entry name" value="CELL CYCLE PROTEIN"/>
    <property type="match status" value="1"/>
</dbReference>
<organism evidence="24 25">
    <name type="scientific">Iamia majanohamensis</name>
    <dbReference type="NCBI Taxonomy" id="467976"/>
    <lineage>
        <taxon>Bacteria</taxon>
        <taxon>Bacillati</taxon>
        <taxon>Actinomycetota</taxon>
        <taxon>Acidimicrobiia</taxon>
        <taxon>Acidimicrobiales</taxon>
        <taxon>Iamiaceae</taxon>
        <taxon>Iamia</taxon>
    </lineage>
</organism>
<evidence type="ECO:0000256" key="8">
    <source>
        <dbReference type="ARBA" id="ARBA00022960"/>
    </source>
</evidence>
<keyword evidence="25" id="KW-1185">Reference proteome</keyword>
<feature type="transmembrane region" description="Helical" evidence="23">
    <location>
        <begin position="291"/>
        <end position="318"/>
    </location>
</feature>
<comment type="catalytic activity">
    <reaction evidence="20">
        <text>[GlcNAc-(1-&gt;4)-Mur2Ac(oyl-L-Ala-gamma-D-Glu-L-Lys-D-Ala-D-Ala)](n)-di-trans,octa-cis-undecaprenyl diphosphate + beta-D-GlcNAc-(1-&gt;4)-Mur2Ac(oyl-L-Ala-gamma-D-Glu-L-Lys-D-Ala-D-Ala)-di-trans,octa-cis-undecaprenyl diphosphate = [GlcNAc-(1-&gt;4)-Mur2Ac(oyl-L-Ala-gamma-D-Glu-L-Lys-D-Ala-D-Ala)](n+1)-di-trans,octa-cis-undecaprenyl diphosphate + di-trans,octa-cis-undecaprenyl diphosphate + H(+)</text>
        <dbReference type="Rhea" id="RHEA:23708"/>
        <dbReference type="Rhea" id="RHEA-COMP:9602"/>
        <dbReference type="Rhea" id="RHEA-COMP:9603"/>
        <dbReference type="ChEBI" id="CHEBI:15378"/>
        <dbReference type="ChEBI" id="CHEBI:58405"/>
        <dbReference type="ChEBI" id="CHEBI:60033"/>
        <dbReference type="ChEBI" id="CHEBI:78435"/>
        <dbReference type="EC" id="2.4.99.28"/>
    </reaction>
</comment>
<feature type="transmembrane region" description="Helical" evidence="23">
    <location>
        <begin position="76"/>
        <end position="94"/>
    </location>
</feature>
<dbReference type="InterPro" id="IPR013437">
    <property type="entry name" value="FtsW"/>
</dbReference>
<sequence length="399" mass="42240">MTTVSPLHPRRETAPEPRSRRLRLALPGPPPGEPTGTFTVLAAVVAVLVLFGLVMVLSSSSIIALEETGSTWGYGVRQAIWAVVGLAGLLVALYSDRRQWRRWCRVGLVGVVVLLLAVLAVGQSANGATRWIGVGPLTLQPSELAKVALVLFVADLLARRCREMDDPRRTLWPVVGVLGGVLLLVLVQPNLGTSLVITAIVLMMLFAAGARMRALAGLGGLAVLAAGLLVWFEPYRRRRLFAMFDPWSNKSDSGYQAIQAGVGLSDGGLTGLGLGQSKAKYGYLPFSHNDFIFAIIGEELGLLGALAVVLLFVMLTFLGVRAASHAADRFSALVAVGITTWLVGQAFLNVAVVLGLVPNTGVPLPFVSYGGSSLLVTMVGVGMLLNIARHPRPTAPDLS</sequence>
<gene>
    <name evidence="24" type="primary">ftsW</name>
    <name evidence="24" type="ORF">PO878_12005</name>
</gene>
<feature type="transmembrane region" description="Helical" evidence="23">
    <location>
        <begin position="137"/>
        <end position="158"/>
    </location>
</feature>
<evidence type="ECO:0000256" key="11">
    <source>
        <dbReference type="ARBA" id="ARBA00023136"/>
    </source>
</evidence>
<keyword evidence="9" id="KW-0573">Peptidoglycan synthesis</keyword>
<evidence type="ECO:0000256" key="22">
    <source>
        <dbReference type="SAM" id="MobiDB-lite"/>
    </source>
</evidence>
<feature type="transmembrane region" description="Helical" evidence="23">
    <location>
        <begin position="170"/>
        <end position="187"/>
    </location>
</feature>
<evidence type="ECO:0000256" key="13">
    <source>
        <dbReference type="ARBA" id="ARBA00023316"/>
    </source>
</evidence>
<accession>A0AAE9YA53</accession>
<dbReference type="NCBIfam" id="TIGR02614">
    <property type="entry name" value="ftsW"/>
    <property type="match status" value="1"/>
</dbReference>
<comment type="similarity">
    <text evidence="16">Belongs to the SEDS family. FtsW subfamily.</text>
</comment>
<keyword evidence="3" id="KW-1003">Cell membrane</keyword>
<feature type="transmembrane region" description="Helical" evidence="23">
    <location>
        <begin position="40"/>
        <end position="64"/>
    </location>
</feature>
<dbReference type="GO" id="GO:0008360">
    <property type="term" value="P:regulation of cell shape"/>
    <property type="evidence" value="ECO:0007669"/>
    <property type="project" value="UniProtKB-KW"/>
</dbReference>
<keyword evidence="10 23" id="KW-1133">Transmembrane helix</keyword>
<dbReference type="EC" id="2.4.99.28" evidence="19"/>
<evidence type="ECO:0000256" key="3">
    <source>
        <dbReference type="ARBA" id="ARBA00022475"/>
    </source>
</evidence>
<dbReference type="InterPro" id="IPR001182">
    <property type="entry name" value="FtsW/RodA"/>
</dbReference>
<comment type="subcellular location">
    <subcellularLocation>
        <location evidence="1">Cell membrane</location>
        <topology evidence="1">Multi-pass membrane protein</topology>
    </subcellularLocation>
</comment>
<keyword evidence="5" id="KW-0328">Glycosyltransferase</keyword>
<keyword evidence="13" id="KW-0961">Cell wall biogenesis/degradation</keyword>
<dbReference type="GO" id="GO:0071555">
    <property type="term" value="P:cell wall organization"/>
    <property type="evidence" value="ECO:0007669"/>
    <property type="project" value="UniProtKB-KW"/>
</dbReference>
<dbReference type="PANTHER" id="PTHR30474:SF2">
    <property type="entry name" value="PEPTIDOGLYCAN GLYCOSYLTRANSFERASE FTSW-RELATED"/>
    <property type="match status" value="1"/>
</dbReference>